<dbReference type="Proteomes" id="UP001396334">
    <property type="component" value="Unassembled WGS sequence"/>
</dbReference>
<accession>A0ABR2Q2N3</accession>
<organism evidence="1 2">
    <name type="scientific">Hibiscus sabdariffa</name>
    <name type="common">roselle</name>
    <dbReference type="NCBI Taxonomy" id="183260"/>
    <lineage>
        <taxon>Eukaryota</taxon>
        <taxon>Viridiplantae</taxon>
        <taxon>Streptophyta</taxon>
        <taxon>Embryophyta</taxon>
        <taxon>Tracheophyta</taxon>
        <taxon>Spermatophyta</taxon>
        <taxon>Magnoliopsida</taxon>
        <taxon>eudicotyledons</taxon>
        <taxon>Gunneridae</taxon>
        <taxon>Pentapetalae</taxon>
        <taxon>rosids</taxon>
        <taxon>malvids</taxon>
        <taxon>Malvales</taxon>
        <taxon>Malvaceae</taxon>
        <taxon>Malvoideae</taxon>
        <taxon>Hibiscus</taxon>
    </lineage>
</organism>
<reference evidence="1 2" key="1">
    <citation type="journal article" date="2024" name="G3 (Bethesda)">
        <title>Genome assembly of Hibiscus sabdariffa L. provides insights into metabolisms of medicinal natural products.</title>
        <authorList>
            <person name="Kim T."/>
        </authorList>
    </citation>
    <scope>NUCLEOTIDE SEQUENCE [LARGE SCALE GENOMIC DNA]</scope>
    <source>
        <strain evidence="1">TK-2024</strain>
        <tissue evidence="1">Old leaves</tissue>
    </source>
</reference>
<keyword evidence="2" id="KW-1185">Reference proteome</keyword>
<gene>
    <name evidence="1" type="ORF">V6N11_046016</name>
</gene>
<dbReference type="EMBL" id="JBBPBN010000047">
    <property type="protein sequence ID" value="KAK8994949.1"/>
    <property type="molecule type" value="Genomic_DNA"/>
</dbReference>
<sequence length="107" mass="11699">MEVVKPVESMKLVNYVKLVKFVKLVEFEKLMEFGEVCEVGGICVVGGIGEAGGICGVNKVLTNKFEGSNFPQAMGGLKSGKSNSTMEDMLTRKVTIVITFKFRETLE</sequence>
<evidence type="ECO:0000313" key="1">
    <source>
        <dbReference type="EMBL" id="KAK8994949.1"/>
    </source>
</evidence>
<protein>
    <submittedName>
        <fullName evidence="1">Uncharacterized protein</fullName>
    </submittedName>
</protein>
<evidence type="ECO:0000313" key="2">
    <source>
        <dbReference type="Proteomes" id="UP001396334"/>
    </source>
</evidence>
<comment type="caution">
    <text evidence="1">The sequence shown here is derived from an EMBL/GenBank/DDBJ whole genome shotgun (WGS) entry which is preliminary data.</text>
</comment>
<name>A0ABR2Q2N3_9ROSI</name>
<proteinExistence type="predicted"/>